<keyword evidence="3 6" id="KW-0418">Kinase</keyword>
<dbReference type="PANTHER" id="PTHR47690">
    <property type="entry name" value="GLUCOKINASE"/>
    <property type="match status" value="1"/>
</dbReference>
<evidence type="ECO:0000313" key="7">
    <source>
        <dbReference type="Proteomes" id="UP000274358"/>
    </source>
</evidence>
<name>A0A432M2R4_9GAMM</name>
<dbReference type="GO" id="GO:0004340">
    <property type="term" value="F:glucokinase activity"/>
    <property type="evidence" value="ECO:0007669"/>
    <property type="project" value="UniProtKB-EC"/>
</dbReference>
<dbReference type="GO" id="GO:0005829">
    <property type="term" value="C:cytosol"/>
    <property type="evidence" value="ECO:0007669"/>
    <property type="project" value="TreeGrafter"/>
</dbReference>
<dbReference type="CDD" id="cd24008">
    <property type="entry name" value="ASKHA_NBD_GLK"/>
    <property type="match status" value="1"/>
</dbReference>
<dbReference type="NCBIfam" id="NF009073">
    <property type="entry name" value="PRK12408.1"/>
    <property type="match status" value="1"/>
</dbReference>
<dbReference type="GO" id="GO:0005524">
    <property type="term" value="F:ATP binding"/>
    <property type="evidence" value="ECO:0007669"/>
    <property type="project" value="UniProtKB-KW"/>
</dbReference>
<dbReference type="AlphaFoldDB" id="A0A432M2R4"/>
<protein>
    <submittedName>
        <fullName evidence="6">Glucokinase</fullName>
        <ecNumber evidence="6">2.7.1.2</ecNumber>
    </submittedName>
</protein>
<gene>
    <name evidence="6" type="ORF">EKH80_17070</name>
</gene>
<dbReference type="InterPro" id="IPR003836">
    <property type="entry name" value="Glucokinase"/>
</dbReference>
<dbReference type="GO" id="GO:0006096">
    <property type="term" value="P:glycolytic process"/>
    <property type="evidence" value="ECO:0007669"/>
    <property type="project" value="InterPro"/>
</dbReference>
<organism evidence="6 7">
    <name type="scientific">Dyella choica</name>
    <dbReference type="NCBI Taxonomy" id="1927959"/>
    <lineage>
        <taxon>Bacteria</taxon>
        <taxon>Pseudomonadati</taxon>
        <taxon>Pseudomonadota</taxon>
        <taxon>Gammaproteobacteria</taxon>
        <taxon>Lysobacterales</taxon>
        <taxon>Rhodanobacteraceae</taxon>
        <taxon>Dyella</taxon>
    </lineage>
</organism>
<dbReference type="Proteomes" id="UP000274358">
    <property type="component" value="Unassembled WGS sequence"/>
</dbReference>
<dbReference type="InterPro" id="IPR050201">
    <property type="entry name" value="Bacterial_glucokinase"/>
</dbReference>
<comment type="caution">
    <text evidence="6">The sequence shown here is derived from an EMBL/GenBank/DDBJ whole genome shotgun (WGS) entry which is preliminary data.</text>
</comment>
<evidence type="ECO:0000256" key="5">
    <source>
        <dbReference type="RuleBase" id="RU004046"/>
    </source>
</evidence>
<keyword evidence="4" id="KW-0067">ATP-binding</keyword>
<sequence>MRDGGSLEAYGATRDVSSPDEFMDDVVPHPPSPASVISVPGNHELFLAADVGGTHARIGLVAFQPGQAVPDTLAYRVYKCADFDSFDAIVHAFCAEFSVTPQRLALACAGFLHEGVVVNNNLRWPIVPAELEQALALSEVKVLNDFEALAYGTAYLDPAGVTTLHDPRRNKNAEQAPVVVVGPGTGLGVAVRLPGTPPQVLATEAGHIQLAARVGREQAVLGELVPPDTHIPYDSVLSGPGLLRVYQAVCRLDGVEAQWQEPASITAAACAGTNAQAVETLRLFCGWLGSFAGDLAMLYGATGGIYVAGGFLSHMTDFMAKSSFVSRFLDKGVMRPFQQTVPVYVVDHAQLGVIGAASWLMNHATQRDLKN</sequence>
<dbReference type="PANTHER" id="PTHR47690:SF1">
    <property type="entry name" value="GLUCOKINASE"/>
    <property type="match status" value="1"/>
</dbReference>
<dbReference type="OrthoDB" id="9800595at2"/>
<dbReference type="InterPro" id="IPR043129">
    <property type="entry name" value="ATPase_NBD"/>
</dbReference>
<evidence type="ECO:0000256" key="2">
    <source>
        <dbReference type="ARBA" id="ARBA00022741"/>
    </source>
</evidence>
<dbReference type="Pfam" id="PF02685">
    <property type="entry name" value="Glucokinase"/>
    <property type="match status" value="1"/>
</dbReference>
<dbReference type="EC" id="2.7.1.2" evidence="6"/>
<evidence type="ECO:0000256" key="3">
    <source>
        <dbReference type="ARBA" id="ARBA00022777"/>
    </source>
</evidence>
<evidence type="ECO:0000313" key="6">
    <source>
        <dbReference type="EMBL" id="RUL72746.1"/>
    </source>
</evidence>
<evidence type="ECO:0000256" key="4">
    <source>
        <dbReference type="ARBA" id="ARBA00022840"/>
    </source>
</evidence>
<dbReference type="GO" id="GO:0005536">
    <property type="term" value="F:D-glucose binding"/>
    <property type="evidence" value="ECO:0007669"/>
    <property type="project" value="InterPro"/>
</dbReference>
<reference evidence="6 7" key="1">
    <citation type="submission" date="2018-12" db="EMBL/GenBank/DDBJ databases">
        <title>Dyella dinghuensis sp. nov. DHOA06 and Dyella choica sp. nov. 4M-K27, isolated from forest soil.</title>
        <authorList>
            <person name="Qiu L.-H."/>
            <person name="Gao Z.-H."/>
        </authorList>
    </citation>
    <scope>NUCLEOTIDE SEQUENCE [LARGE SCALE GENOMIC DNA]</scope>
    <source>
        <strain evidence="6 7">4M-K27</strain>
    </source>
</reference>
<keyword evidence="7" id="KW-1185">Reference proteome</keyword>
<evidence type="ECO:0000256" key="1">
    <source>
        <dbReference type="ARBA" id="ARBA00022679"/>
    </source>
</evidence>
<keyword evidence="1 6" id="KW-0808">Transferase</keyword>
<proteinExistence type="inferred from homology"/>
<accession>A0A432M2R4</accession>
<keyword evidence="2" id="KW-0547">Nucleotide-binding</keyword>
<dbReference type="EMBL" id="RYYV01000014">
    <property type="protein sequence ID" value="RUL72746.1"/>
    <property type="molecule type" value="Genomic_DNA"/>
</dbReference>
<dbReference type="Gene3D" id="3.30.420.40">
    <property type="match status" value="1"/>
</dbReference>
<dbReference type="SUPFAM" id="SSF53067">
    <property type="entry name" value="Actin-like ATPase domain"/>
    <property type="match status" value="1"/>
</dbReference>
<dbReference type="Gene3D" id="3.40.367.20">
    <property type="match status" value="1"/>
</dbReference>
<dbReference type="RefSeq" id="WP_126685993.1">
    <property type="nucleotide sequence ID" value="NZ_RYYV01000014.1"/>
</dbReference>
<comment type="similarity">
    <text evidence="5">Belongs to the bacterial glucokinase family.</text>
</comment>